<dbReference type="EMBL" id="JBITGY010000013">
    <property type="protein sequence ID" value="MFI6503918.1"/>
    <property type="molecule type" value="Genomic_DNA"/>
</dbReference>
<dbReference type="RefSeq" id="WP_397089682.1">
    <property type="nucleotide sequence ID" value="NZ_JBITGY010000013.1"/>
</dbReference>
<organism evidence="2 3">
    <name type="scientific">Nonomuraea typhae</name>
    <dbReference type="NCBI Taxonomy" id="2603600"/>
    <lineage>
        <taxon>Bacteria</taxon>
        <taxon>Bacillati</taxon>
        <taxon>Actinomycetota</taxon>
        <taxon>Actinomycetes</taxon>
        <taxon>Streptosporangiales</taxon>
        <taxon>Streptosporangiaceae</taxon>
        <taxon>Nonomuraea</taxon>
    </lineage>
</organism>
<dbReference type="Gene3D" id="2.180.10.10">
    <property type="entry name" value="RHS repeat-associated core"/>
    <property type="match status" value="2"/>
</dbReference>
<name>A0ABW7Z6W0_9ACTN</name>
<evidence type="ECO:0000313" key="3">
    <source>
        <dbReference type="Proteomes" id="UP001612741"/>
    </source>
</evidence>
<dbReference type="PANTHER" id="PTHR32305:SF17">
    <property type="entry name" value="TRNA NUCLEASE WAPA"/>
    <property type="match status" value="1"/>
</dbReference>
<dbReference type="PANTHER" id="PTHR32305">
    <property type="match status" value="1"/>
</dbReference>
<dbReference type="NCBIfam" id="TIGR01643">
    <property type="entry name" value="YD_repeat_2x"/>
    <property type="match status" value="2"/>
</dbReference>
<comment type="caution">
    <text evidence="2">The sequence shown here is derived from an EMBL/GenBank/DDBJ whole genome shotgun (WGS) entry which is preliminary data.</text>
</comment>
<reference evidence="2 3" key="1">
    <citation type="submission" date="2024-10" db="EMBL/GenBank/DDBJ databases">
        <title>The Natural Products Discovery Center: Release of the First 8490 Sequenced Strains for Exploring Actinobacteria Biosynthetic Diversity.</title>
        <authorList>
            <person name="Kalkreuter E."/>
            <person name="Kautsar S.A."/>
            <person name="Yang D."/>
            <person name="Bader C.D."/>
            <person name="Teijaro C.N."/>
            <person name="Fluegel L."/>
            <person name="Davis C.M."/>
            <person name="Simpson J.R."/>
            <person name="Lauterbach L."/>
            <person name="Steele A.D."/>
            <person name="Gui C."/>
            <person name="Meng S."/>
            <person name="Li G."/>
            <person name="Viehrig K."/>
            <person name="Ye F."/>
            <person name="Su P."/>
            <person name="Kiefer A.F."/>
            <person name="Nichols A."/>
            <person name="Cepeda A.J."/>
            <person name="Yan W."/>
            <person name="Fan B."/>
            <person name="Jiang Y."/>
            <person name="Adhikari A."/>
            <person name="Zheng C.-J."/>
            <person name="Schuster L."/>
            <person name="Cowan T.M."/>
            <person name="Smanski M.J."/>
            <person name="Chevrette M.G."/>
            <person name="De Carvalho L.P.S."/>
            <person name="Shen B."/>
        </authorList>
    </citation>
    <scope>NUCLEOTIDE SEQUENCE [LARGE SCALE GENOMIC DNA]</scope>
    <source>
        <strain evidence="2 3">NPDC050545</strain>
    </source>
</reference>
<feature type="region of interest" description="Disordered" evidence="1">
    <location>
        <begin position="1696"/>
        <end position="1738"/>
    </location>
</feature>
<evidence type="ECO:0000313" key="2">
    <source>
        <dbReference type="EMBL" id="MFI6503918.1"/>
    </source>
</evidence>
<protein>
    <recommendedName>
        <fullName evidence="4">Sugar-binding protein</fullName>
    </recommendedName>
</protein>
<dbReference type="Proteomes" id="UP001612741">
    <property type="component" value="Unassembled WGS sequence"/>
</dbReference>
<evidence type="ECO:0008006" key="4">
    <source>
        <dbReference type="Google" id="ProtNLM"/>
    </source>
</evidence>
<keyword evidence="3" id="KW-1185">Reference proteome</keyword>
<dbReference type="Pfam" id="PF05593">
    <property type="entry name" value="RHS_repeat"/>
    <property type="match status" value="2"/>
</dbReference>
<proteinExistence type="predicted"/>
<dbReference type="InterPro" id="IPR031325">
    <property type="entry name" value="RHS_repeat"/>
</dbReference>
<evidence type="ECO:0000256" key="1">
    <source>
        <dbReference type="SAM" id="MobiDB-lite"/>
    </source>
</evidence>
<dbReference type="InterPro" id="IPR006530">
    <property type="entry name" value="YD"/>
</dbReference>
<accession>A0ABW7Z6W0</accession>
<sequence length="1738" mass="186022">MAVAGLSTAAVLLAGLTVPELRAAASTPGLPSGEPEKSVAARPVAAKAAYQAAEERATPRKAAPPAWPRAGVAEIDLPDSKAVQAGDLPVEVSAERGSPLRVRVETLDPATVTRLGGVGLGVRLSRTGGAETGSLRVSLSYQGFREAHGGGFADRLGVARIEECALQATPPAGCDRSLRPVASANDTRAGRLSAEADPAGIYLVTSAAASDSPMGGTFTATDLKPSGSWQAGGSGGSFTYAYPLPQAPAAAGKGPELTLTYDSAAVDAMSKQTNNQSGWAGLGWDLSAGFVERSYKPCARDGGSSPANSYQSGWADLCWESPDANDRDPATTDATASELTLVLAGRSTQIVKDRASGQFKTIPDQGWRVQSLAGGADGQPYWLITTQDGTKWRLGQGRDSQWRVPFAGNEPGEPCHEKWTADATVPGLCTGVWRWNLDQVTDSHQNVTEYLYTREPNYYCSSYNRATCFFASSVKEYDRGGHLAEVRWGANARVSGSAPTGRTTFTTVDMDPLLVPTDLRCARPSGVVTECNNSTVAFFASRQLDRVLATGYDGGWQDVAELRLRYRTLGRQLWLDTIQHTGLIGGQAAKLPPADFDAVELTSSYWWNQGSTDCQLYGICEGWDDFPRIGAIGNGFGGRIEVGYGQPNPCVRSSDRRYDWRGHTTPSRRDCWTDAELEQGGGAPPAGNVYQKWTVSKVVEKDLVTGSPDQVTAYTYTGTPAWTHPMTYVGGTEYPPIVGGYRVEHASQWRGYQSVYTVRGTGGPDDVSVSSGTWFRGVDGAQITDFDGGTWTDRPWLAGQVLEERTWRVSGQSPAPATAGPGMAAVRQALGEAPGPVRRQGPDAVKRVSERPDRLSAAMAARAQGVRVEITGERAETTRSYANPDGTITVAGKTSPEPHIPRGPAATRADTQDGYTETGSTRYEYWTQSTGDGPGALNPVMVRTSRERGREVTADGGFRHTATRTSYDAHGLPATLVSYGDEATAADDTCTTTAYARDPAAWMLDLVASVEERAGQDCTAGAVTARTILLYDGSTGPSANRPTAGDITEKRVWNNAADVTVTKAAFDAYGRPRSSTDALGKVTTVDYSPATGWPGDGVKVTDALGYAETTWSSPLHGQTVRSRDANNKTTEIDYDALGRTTTLWTSAQPRGGNPHATFAYTIPFDGGLGQPTGPVKTTIAQLRSGSAYLTFHSYKDGWGRLRESQTASPTGGRIVSVTAYDARGLTAAVAARAHNGAAPGSGLLNPVLTELPAWTRNTYDHAGRATAKIDYAGAGELRRTSTRYGGADLYEIVPPVGLSTQVRLDVKDRPRTITQWAYAGVSEVTAYDYDTFGNLTKLTDANGNVRTFTYDWTGHRIATTDPDAGSSRHTFDAAGQLVASVDGNGQKISYAYDDLGRRRSQWAGEAGTGTKLAEWTYDTVAKGELSTATGFSGGRPYTEAITAYDEDYRPTRTRVTIPGEERHLAGTYEFGMDYDASGRLIRQTLPAAGGLPKETLTYGYSSLGYATGLTSDYGGGYTYTKETAYSETGRMTARSYGPRAQIVRTLDWDEGWNRLTGVTTKIKADTTSPQTVQDDDFFYDAGDYLRRVADRAQPTAQNQCFDYDTQGRLSYAYTNTQADCSGGWFHGADRGGADPYWEYYAYDKVGNITAKHSWADGELQYAYPAPGPSAVRPNAVTAVQRTGGGQDTYRYDAAGQLTSRTTRAGAARRSAGTRWAGSPRRSWTARRPSTSTARTGSG</sequence>
<gene>
    <name evidence="2" type="ORF">ACIBG2_41495</name>
</gene>
<dbReference type="InterPro" id="IPR050708">
    <property type="entry name" value="T6SS_VgrG/RHS"/>
</dbReference>
<feature type="region of interest" description="Disordered" evidence="1">
    <location>
        <begin position="880"/>
        <end position="916"/>
    </location>
</feature>
<feature type="compositionally biased region" description="Low complexity" evidence="1">
    <location>
        <begin position="1698"/>
        <end position="1738"/>
    </location>
</feature>